<reference evidence="8 9" key="1">
    <citation type="submission" date="2018-08" db="EMBL/GenBank/DDBJ databases">
        <title>A genome reference for cultivated species of the human gut microbiota.</title>
        <authorList>
            <person name="Zou Y."/>
            <person name="Xue W."/>
            <person name="Luo G."/>
        </authorList>
    </citation>
    <scope>NUCLEOTIDE SEQUENCE [LARGE SCALE GENOMIC DNA]</scope>
    <source>
        <strain evidence="8 9">AM07-24</strain>
    </source>
</reference>
<dbReference type="OrthoDB" id="9792313at2"/>
<evidence type="ECO:0000313" key="8">
    <source>
        <dbReference type="EMBL" id="RHJ88659.1"/>
    </source>
</evidence>
<dbReference type="PIRSF" id="PIRSF038471">
    <property type="entry name" value="MreC"/>
    <property type="match status" value="1"/>
</dbReference>
<evidence type="ECO:0000313" key="9">
    <source>
        <dbReference type="Proteomes" id="UP000284841"/>
    </source>
</evidence>
<sequence length="272" mass="29034">MKWIKNHKLISFLLAIILISLVVLVGSVASGGRGNIFTNILNSVYSVVEKPVSKVAGGISDNVSGIFSYKRIQNENEQLKKENEELKQQVTSLTLSANELKELKALSKVLNYKGIDGAGDLVSADVVSMDGTNWMNIFTIDCGSESGVKQGSIVICGDGLVGRVNSVGKGWAKVTSLIDESSKISFKISGNLQLIGVVEGSADGKLSGFMLDNKAKVSEGDKIITSGMGMYPAGIEIGKVTKVKYDSNAQLQKVTIKPSVEFKSLQKVSVIL</sequence>
<keyword evidence="6" id="KW-0175">Coiled coil</keyword>
<evidence type="ECO:0000259" key="7">
    <source>
        <dbReference type="Pfam" id="PF04085"/>
    </source>
</evidence>
<dbReference type="InterPro" id="IPR042177">
    <property type="entry name" value="Cell/Rod_1"/>
</dbReference>
<gene>
    <name evidence="8" type="primary">mreC</name>
    <name evidence="8" type="ORF">DW099_09790</name>
</gene>
<keyword evidence="3 5" id="KW-0133">Cell shape</keyword>
<dbReference type="EMBL" id="QRMS01000002">
    <property type="protein sequence ID" value="RHJ88659.1"/>
    <property type="molecule type" value="Genomic_DNA"/>
</dbReference>
<keyword evidence="9" id="KW-1185">Reference proteome</keyword>
<comment type="caution">
    <text evidence="8">The sequence shown here is derived from an EMBL/GenBank/DDBJ whole genome shotgun (WGS) entry which is preliminary data.</text>
</comment>
<name>A0A415E4Z2_9FIRM</name>
<evidence type="ECO:0000256" key="4">
    <source>
        <dbReference type="ARBA" id="ARBA00032089"/>
    </source>
</evidence>
<dbReference type="InterPro" id="IPR055342">
    <property type="entry name" value="MreC_beta-barrel_core"/>
</dbReference>
<dbReference type="Gene3D" id="2.40.10.350">
    <property type="entry name" value="Rod shape-determining protein MreC, domain 2"/>
    <property type="match status" value="1"/>
</dbReference>
<evidence type="ECO:0000256" key="6">
    <source>
        <dbReference type="SAM" id="Coils"/>
    </source>
</evidence>
<evidence type="ECO:0000256" key="1">
    <source>
        <dbReference type="ARBA" id="ARBA00009369"/>
    </source>
</evidence>
<protein>
    <recommendedName>
        <fullName evidence="2 5">Cell shape-determining protein MreC</fullName>
    </recommendedName>
    <alternativeName>
        <fullName evidence="4 5">Cell shape protein MreC</fullName>
    </alternativeName>
</protein>
<dbReference type="STRING" id="1776384.GCA_900086585_04320"/>
<dbReference type="AlphaFoldDB" id="A0A415E4Z2"/>
<comment type="function">
    <text evidence="5">Involved in formation and maintenance of cell shape.</text>
</comment>
<dbReference type="GO" id="GO:0005886">
    <property type="term" value="C:plasma membrane"/>
    <property type="evidence" value="ECO:0007669"/>
    <property type="project" value="TreeGrafter"/>
</dbReference>
<dbReference type="Gene3D" id="2.40.10.340">
    <property type="entry name" value="Rod shape-determining protein MreC, domain 1"/>
    <property type="match status" value="1"/>
</dbReference>
<dbReference type="RefSeq" id="WP_067543154.1">
    <property type="nucleotide sequence ID" value="NZ_AP025567.1"/>
</dbReference>
<dbReference type="NCBIfam" id="TIGR00219">
    <property type="entry name" value="mreC"/>
    <property type="match status" value="1"/>
</dbReference>
<evidence type="ECO:0000256" key="3">
    <source>
        <dbReference type="ARBA" id="ARBA00022960"/>
    </source>
</evidence>
<organism evidence="8 9">
    <name type="scientific">Emergencia timonensis</name>
    <dbReference type="NCBI Taxonomy" id="1776384"/>
    <lineage>
        <taxon>Bacteria</taxon>
        <taxon>Bacillati</taxon>
        <taxon>Bacillota</taxon>
        <taxon>Clostridia</taxon>
        <taxon>Peptostreptococcales</taxon>
        <taxon>Anaerovoracaceae</taxon>
        <taxon>Emergencia</taxon>
    </lineage>
</organism>
<dbReference type="Proteomes" id="UP000284841">
    <property type="component" value="Unassembled WGS sequence"/>
</dbReference>
<dbReference type="GeneID" id="83006587"/>
<dbReference type="PANTHER" id="PTHR34138:SF1">
    <property type="entry name" value="CELL SHAPE-DETERMINING PROTEIN MREC"/>
    <property type="match status" value="1"/>
</dbReference>
<dbReference type="PANTHER" id="PTHR34138">
    <property type="entry name" value="CELL SHAPE-DETERMINING PROTEIN MREC"/>
    <property type="match status" value="1"/>
</dbReference>
<dbReference type="GO" id="GO:0008360">
    <property type="term" value="P:regulation of cell shape"/>
    <property type="evidence" value="ECO:0007669"/>
    <property type="project" value="UniProtKB-KW"/>
</dbReference>
<comment type="similarity">
    <text evidence="1 5">Belongs to the MreC family.</text>
</comment>
<dbReference type="Pfam" id="PF04085">
    <property type="entry name" value="MreC"/>
    <property type="match status" value="1"/>
</dbReference>
<dbReference type="InterPro" id="IPR007221">
    <property type="entry name" value="MreC"/>
</dbReference>
<accession>A0A415E4Z2</accession>
<proteinExistence type="inferred from homology"/>
<feature type="domain" description="Rod shape-determining protein MreC beta-barrel core" evidence="7">
    <location>
        <begin position="126"/>
        <end position="271"/>
    </location>
</feature>
<evidence type="ECO:0000256" key="2">
    <source>
        <dbReference type="ARBA" id="ARBA00013855"/>
    </source>
</evidence>
<dbReference type="InterPro" id="IPR042175">
    <property type="entry name" value="Cell/Rod_MreC_2"/>
</dbReference>
<feature type="coiled-coil region" evidence="6">
    <location>
        <begin position="69"/>
        <end position="103"/>
    </location>
</feature>
<evidence type="ECO:0000256" key="5">
    <source>
        <dbReference type="PIRNR" id="PIRNR038471"/>
    </source>
</evidence>